<accession>A0A0S2E675</accession>
<dbReference type="InterPro" id="IPR000719">
    <property type="entry name" value="Prot_kinase_dom"/>
</dbReference>
<dbReference type="PROSITE" id="PS50011">
    <property type="entry name" value="PROTEIN_KINASE_DOM"/>
    <property type="match status" value="1"/>
</dbReference>
<evidence type="ECO:0000259" key="2">
    <source>
        <dbReference type="PROSITE" id="PS50011"/>
    </source>
</evidence>
<feature type="region of interest" description="Disordered" evidence="1">
    <location>
        <begin position="48"/>
        <end position="86"/>
    </location>
</feature>
<dbReference type="GO" id="GO:0004672">
    <property type="term" value="F:protein kinase activity"/>
    <property type="evidence" value="ECO:0007669"/>
    <property type="project" value="InterPro"/>
</dbReference>
<evidence type="ECO:0000256" key="1">
    <source>
        <dbReference type="SAM" id="MobiDB-lite"/>
    </source>
</evidence>
<dbReference type="InterPro" id="IPR011009">
    <property type="entry name" value="Kinase-like_dom_sf"/>
</dbReference>
<organism evidence="3 4">
    <name type="scientific">White spot syndrome virus</name>
    <dbReference type="NCBI Taxonomy" id="342409"/>
    <lineage>
        <taxon>Viruses</taxon>
        <taxon>Viruses incertae sedis</taxon>
        <taxon>Naldaviricetes</taxon>
        <taxon>Nimaviridae</taxon>
        <taxon>Whispovirus</taxon>
    </lineage>
</organism>
<name>A0A0S2E675_9VIRU</name>
<evidence type="ECO:0000313" key="4">
    <source>
        <dbReference type="Proteomes" id="UP000281341"/>
    </source>
</evidence>
<dbReference type="EMBL" id="KT995470">
    <property type="protein sequence ID" value="ALN66263.1"/>
    <property type="molecule type" value="Genomic_DNA"/>
</dbReference>
<feature type="compositionally biased region" description="Gly residues" evidence="1">
    <location>
        <begin position="26"/>
        <end position="35"/>
    </location>
</feature>
<feature type="domain" description="Protein kinase" evidence="2">
    <location>
        <begin position="404"/>
        <end position="730"/>
    </location>
</feature>
<feature type="compositionally biased region" description="Polar residues" evidence="1">
    <location>
        <begin position="48"/>
        <end position="62"/>
    </location>
</feature>
<proteinExistence type="predicted"/>
<protein>
    <recommendedName>
        <fullName evidence="2">Protein kinase domain-containing protein</fullName>
    </recommendedName>
</protein>
<dbReference type="GO" id="GO:0005524">
    <property type="term" value="F:ATP binding"/>
    <property type="evidence" value="ECO:0007669"/>
    <property type="project" value="InterPro"/>
</dbReference>
<evidence type="ECO:0000313" key="3">
    <source>
        <dbReference type="EMBL" id="ALN66263.1"/>
    </source>
</evidence>
<reference evidence="3 4" key="1">
    <citation type="submission" date="2015-11" db="EMBL/GenBank/DDBJ databases">
        <title>Comparative analysis of genome sequences of three different virulent isolates of white spot syndrome virus.</title>
        <authorList>
            <person name="Gao M."/>
            <person name="Yang F."/>
            <person name="Xu L."/>
            <person name="Li F."/>
        </authorList>
    </citation>
    <scope>NUCLEOTIDE SEQUENCE [LARGE SCALE GENOMIC DNA]</scope>
    <source>
        <strain evidence="3 4">CN02</strain>
    </source>
</reference>
<dbReference type="SUPFAM" id="SSF56112">
    <property type="entry name" value="Protein kinase-like (PK-like)"/>
    <property type="match status" value="1"/>
</dbReference>
<feature type="region of interest" description="Disordered" evidence="1">
    <location>
        <begin position="1"/>
        <end position="36"/>
    </location>
</feature>
<dbReference type="Gene3D" id="1.10.510.10">
    <property type="entry name" value="Transferase(Phosphotransferase) domain 1"/>
    <property type="match status" value="1"/>
</dbReference>
<dbReference type="Proteomes" id="UP000281341">
    <property type="component" value="Segment"/>
</dbReference>
<sequence>MEGGDQRTKLTPATVMGLYQSKTPGEGEGGEGGGQFKIPSAIAVKSCCSKNATRRSPPSDSPYSLRPMKRLKKNNGEVGGKAPPPVTLRLREDYESTPYNFIRNKKKRPITIDENQFATLNPTYATDIIKKQQLPSVSAASVLRKHRANADTQYRKRFSHPNCAKFSTVNLKARDYTPLSVLRSHVKGPKHLKSSCDTVTETNVVKRNFSSIDKWVKLEKPPCYFAVAEADTNIAAGLESPFHLIRQAAKLGLISDVQDVSSNYETIKQSCIDAKEKASKFLWSNNRTKQPPSSWWPVGFGSKNLSVLDTSPLLNWNRLCKNNGKGWIKTMSIDHMAKNVFKLSPGACESILEKKTTLLGEVTAQCKKWESYRRNIPVPAHVQPEYASQVVMIGPSELYLEVKVGVYYMLETGKVIKFMTDKEMYCEFVFETVFSHALEGRMKGAVGVRKMCVEGFCVEMDFAGISVIDVLNGDLKCKMDENVVQQPNPSTTSSKPAAELMQDHGSLCRMRDTLYGVRMLQATGRLPEGLQSKCKKPITDSISAIAIVGKMRERMLNQLPFVLVEIVNIVTRLSQQGLVNPDIKSDNIVIDGITGQPKMIDFGLIVPCKKYYNFKCWGTDERFFSNHPHTAPEFINSELCSETAMTFGLAYLLIDMLSILIKRTADLSANSIYTNIPFLSIVSKMYDQEKTNRPRAYEIAPVIGACFPFKDNIAKLFQSPKHSLYSKKVK</sequence>